<evidence type="ECO:0000256" key="2">
    <source>
        <dbReference type="ARBA" id="ARBA00004880"/>
    </source>
</evidence>
<dbReference type="Pfam" id="PF04909">
    <property type="entry name" value="Amidohydro_2"/>
    <property type="match status" value="1"/>
</dbReference>
<sequence>MTVTLFAPLDMHLHLREGAMLRLVAPFSAAQFAGAVIMPNLIPPVDHAERLARYRAEILAATEPYPFLPLMTLFFRPYEAATLQALRDQIFAIKLYPEGVTTNSAGGVSDLAAIEPTLALMEELGIPLLVHGESHGFVLDREAEFLPVYERWARAFPRLRIVMEHITTAAALDLLDRYPNLFATVTLHHLMITLDDVAGGLLQPHLFCKPIAKRPADRDALLSAALAAHPKLMFGSDSAPHPIDRKEAAFCAAGVFSAPVLLPLLVELFERHDALDRLPAFVSGNACRIHGLTPPARTVRLVQEPWQVPARYGDVVPFAAGQTLRWRVVNE</sequence>
<dbReference type="InterPro" id="IPR032466">
    <property type="entry name" value="Metal_Hydrolase"/>
</dbReference>
<feature type="binding site" evidence="9">
    <location>
        <begin position="14"/>
        <end position="16"/>
    </location>
    <ligand>
        <name>substrate</name>
    </ligand>
</feature>
<comment type="cofactor">
    <cofactor evidence="9">
        <name>Zn(2+)</name>
        <dbReference type="ChEBI" id="CHEBI:29105"/>
    </cofactor>
    <text evidence="9">Binds 2 Zn(2+) ions per subunit.</text>
</comment>
<comment type="caution">
    <text evidence="11">The sequence shown here is derived from an EMBL/GenBank/DDBJ whole genome shotgun (WGS) entry which is preliminary data.</text>
</comment>
<evidence type="ECO:0000256" key="1">
    <source>
        <dbReference type="ARBA" id="ARBA00002368"/>
    </source>
</evidence>
<dbReference type="SUPFAM" id="SSF51556">
    <property type="entry name" value="Metallo-dependent hydrolases"/>
    <property type="match status" value="1"/>
</dbReference>
<organism evidence="11 12">
    <name type="scientific">Chloroflexus islandicus</name>
    <dbReference type="NCBI Taxonomy" id="1707952"/>
    <lineage>
        <taxon>Bacteria</taxon>
        <taxon>Bacillati</taxon>
        <taxon>Chloroflexota</taxon>
        <taxon>Chloroflexia</taxon>
        <taxon>Chloroflexales</taxon>
        <taxon>Chloroflexineae</taxon>
        <taxon>Chloroflexaceae</taxon>
        <taxon>Chloroflexus</taxon>
    </lineage>
</organism>
<protein>
    <recommendedName>
        <fullName evidence="4 9">Dihydroorotase</fullName>
        <shortName evidence="9">DHOase</shortName>
        <ecNumber evidence="4 9">3.5.2.3</ecNumber>
    </recommendedName>
</protein>
<dbReference type="InterPro" id="IPR004721">
    <property type="entry name" value="DHOdimr"/>
</dbReference>
<dbReference type="Gene3D" id="3.20.20.140">
    <property type="entry name" value="Metal-dependent hydrolases"/>
    <property type="match status" value="1"/>
</dbReference>
<dbReference type="PANTHER" id="PTHR43137:SF1">
    <property type="entry name" value="DIHYDROOROTASE"/>
    <property type="match status" value="1"/>
</dbReference>
<feature type="binding site" evidence="9">
    <location>
        <position position="237"/>
    </location>
    <ligand>
        <name>Zn(2+)</name>
        <dbReference type="ChEBI" id="CHEBI:29105"/>
        <label>1</label>
    </ligand>
</feature>
<feature type="binding site" evidence="9">
    <location>
        <position position="40"/>
    </location>
    <ligand>
        <name>substrate</name>
    </ligand>
</feature>
<comment type="caution">
    <text evidence="9">Lacks conserved residue(s) required for the propagation of feature annotation.</text>
</comment>
<evidence type="ECO:0000256" key="4">
    <source>
        <dbReference type="ARBA" id="ARBA00012860"/>
    </source>
</evidence>
<gene>
    <name evidence="9" type="primary">pyrC</name>
    <name evidence="11" type="ORF">A6A03_08150</name>
</gene>
<evidence type="ECO:0000256" key="5">
    <source>
        <dbReference type="ARBA" id="ARBA00022723"/>
    </source>
</evidence>
<feature type="binding site" evidence="9">
    <location>
        <position position="131"/>
    </location>
    <ligand>
        <name>Zn(2+)</name>
        <dbReference type="ChEBI" id="CHEBI:29105"/>
        <label>2</label>
    </ligand>
</feature>
<dbReference type="GO" id="GO:0008270">
    <property type="term" value="F:zinc ion binding"/>
    <property type="evidence" value="ECO:0007669"/>
    <property type="project" value="UniProtKB-UniRule"/>
</dbReference>
<evidence type="ECO:0000313" key="11">
    <source>
        <dbReference type="EMBL" id="OAN48347.1"/>
    </source>
</evidence>
<keyword evidence="6 9" id="KW-0378">Hydrolase</keyword>
<feature type="domain" description="Amidohydrolase-related" evidence="10">
    <location>
        <begin position="53"/>
        <end position="243"/>
    </location>
</feature>
<dbReference type="PROSITE" id="PS00483">
    <property type="entry name" value="DIHYDROOROTASE_2"/>
    <property type="match status" value="1"/>
</dbReference>
<dbReference type="GO" id="GO:0044205">
    <property type="term" value="P:'de novo' UMP biosynthetic process"/>
    <property type="evidence" value="ECO:0007669"/>
    <property type="project" value="UniProtKB-UniRule"/>
</dbReference>
<feature type="binding site" description="via carbamate group" evidence="9">
    <location>
        <position position="94"/>
    </location>
    <ligand>
        <name>Zn(2+)</name>
        <dbReference type="ChEBI" id="CHEBI:29105"/>
        <label>1</label>
    </ligand>
</feature>
<dbReference type="PANTHER" id="PTHR43137">
    <property type="entry name" value="DIHYDROOROTASE"/>
    <property type="match status" value="1"/>
</dbReference>
<dbReference type="InterPro" id="IPR006680">
    <property type="entry name" value="Amidohydro-rel"/>
</dbReference>
<keyword evidence="12" id="KW-1185">Reference proteome</keyword>
<feature type="active site" evidence="9">
    <location>
        <position position="237"/>
    </location>
</feature>
<dbReference type="UniPathway" id="UPA00070">
    <property type="reaction ID" value="UER00117"/>
</dbReference>
<dbReference type="NCBIfam" id="TIGR00856">
    <property type="entry name" value="pyrC_dimer"/>
    <property type="match status" value="1"/>
</dbReference>
<feature type="modified residue" description="N6-carboxylysine" evidence="9">
    <location>
        <position position="94"/>
    </location>
</feature>
<feature type="binding site" description="via carbamate group" evidence="9">
    <location>
        <position position="94"/>
    </location>
    <ligand>
        <name>Zn(2+)</name>
        <dbReference type="ChEBI" id="CHEBI:29105"/>
        <label>2</label>
    </ligand>
</feature>
<evidence type="ECO:0000256" key="9">
    <source>
        <dbReference type="HAMAP-Rule" id="MF_00219"/>
    </source>
</evidence>
<evidence type="ECO:0000259" key="10">
    <source>
        <dbReference type="Pfam" id="PF04909"/>
    </source>
</evidence>
<name>A0A178MJN1_9CHLR</name>
<dbReference type="GO" id="GO:0005829">
    <property type="term" value="C:cytosol"/>
    <property type="evidence" value="ECO:0007669"/>
    <property type="project" value="TreeGrafter"/>
</dbReference>
<keyword evidence="7 9" id="KW-0862">Zinc</keyword>
<evidence type="ECO:0000256" key="8">
    <source>
        <dbReference type="ARBA" id="ARBA00022975"/>
    </source>
</evidence>
<dbReference type="Proteomes" id="UP000078287">
    <property type="component" value="Unassembled WGS sequence"/>
</dbReference>
<feature type="binding site" evidence="9">
    <location>
        <position position="131"/>
    </location>
    <ligand>
        <name>substrate</name>
    </ligand>
</feature>
<dbReference type="GO" id="GO:0006207">
    <property type="term" value="P:'de novo' pyrimidine nucleobase biosynthetic process"/>
    <property type="evidence" value="ECO:0007669"/>
    <property type="project" value="TreeGrafter"/>
</dbReference>
<dbReference type="PIRSF" id="PIRSF001237">
    <property type="entry name" value="DHOdimr"/>
    <property type="match status" value="1"/>
</dbReference>
<comment type="function">
    <text evidence="1 9">Catalyzes the reversible cyclization of carbamoyl aspartate to dihydroorotate.</text>
</comment>
<keyword evidence="5 9" id="KW-0479">Metal-binding</keyword>
<keyword evidence="8 9" id="KW-0665">Pyrimidine biosynthesis</keyword>
<comment type="subunit">
    <text evidence="9">Homodimer.</text>
</comment>
<comment type="catalytic activity">
    <reaction evidence="9">
        <text>(S)-dihydroorotate + H2O = N-carbamoyl-L-aspartate + H(+)</text>
        <dbReference type="Rhea" id="RHEA:24296"/>
        <dbReference type="ChEBI" id="CHEBI:15377"/>
        <dbReference type="ChEBI" id="CHEBI:15378"/>
        <dbReference type="ChEBI" id="CHEBI:30864"/>
        <dbReference type="ChEBI" id="CHEBI:32814"/>
        <dbReference type="EC" id="3.5.2.3"/>
    </reaction>
</comment>
<dbReference type="InterPro" id="IPR002195">
    <property type="entry name" value="Dihydroorotase_CS"/>
</dbReference>
<comment type="similarity">
    <text evidence="3 9">Belongs to the metallo-dependent hydrolases superfamily. DHOase family. Class II DHOase subfamily.</text>
</comment>
<evidence type="ECO:0000256" key="3">
    <source>
        <dbReference type="ARBA" id="ARBA00005631"/>
    </source>
</evidence>
<feature type="binding site" evidence="9">
    <location>
        <position position="165"/>
    </location>
    <ligand>
        <name>Zn(2+)</name>
        <dbReference type="ChEBI" id="CHEBI:29105"/>
        <label>2</label>
    </ligand>
</feature>
<feature type="binding site" evidence="9">
    <location>
        <position position="241"/>
    </location>
    <ligand>
        <name>substrate</name>
    </ligand>
</feature>
<reference evidence="11 12" key="1">
    <citation type="submission" date="2016-04" db="EMBL/GenBank/DDBJ databases">
        <title>Chloroflexus islandicus sp. nov., a thermophilic filamentous anoxygenic phototrophic bacterium from geyser Strokkur (Iceland).</title>
        <authorList>
            <person name="Gaisin V.A."/>
            <person name="Kalashnikov A.M."/>
            <person name="Sukhacheva M.V."/>
            <person name="Grouzdev D.S."/>
            <person name="Ivanov T.M."/>
            <person name="Kuznetsov B."/>
            <person name="Gorlenko V.M."/>
        </authorList>
    </citation>
    <scope>NUCLEOTIDE SEQUENCE [LARGE SCALE GENOMIC DNA]</scope>
    <source>
        <strain evidence="12">isl-2</strain>
    </source>
</reference>
<dbReference type="EMBL" id="LWQS01000032">
    <property type="protein sequence ID" value="OAN48347.1"/>
    <property type="molecule type" value="Genomic_DNA"/>
</dbReference>
<dbReference type="PROSITE" id="PS00482">
    <property type="entry name" value="DIHYDROOROTASE_1"/>
    <property type="match status" value="1"/>
</dbReference>
<proteinExistence type="inferred from homology"/>
<accession>A0A178MJN1</accession>
<dbReference type="HAMAP" id="MF_00219">
    <property type="entry name" value="PyrC_classII"/>
    <property type="match status" value="1"/>
</dbReference>
<dbReference type="GO" id="GO:0004151">
    <property type="term" value="F:dihydroorotase activity"/>
    <property type="evidence" value="ECO:0007669"/>
    <property type="project" value="UniProtKB-UniRule"/>
</dbReference>
<feature type="binding site" evidence="9">
    <location>
        <position position="253"/>
    </location>
    <ligand>
        <name>substrate</name>
    </ligand>
</feature>
<evidence type="ECO:0000256" key="6">
    <source>
        <dbReference type="ARBA" id="ARBA00022801"/>
    </source>
</evidence>
<comment type="pathway">
    <text evidence="2 9">Pyrimidine metabolism; UMP biosynthesis via de novo pathway; (S)-dihydroorotate from bicarbonate: step 3/3.</text>
</comment>
<evidence type="ECO:0000256" key="7">
    <source>
        <dbReference type="ARBA" id="ARBA00022833"/>
    </source>
</evidence>
<dbReference type="AlphaFoldDB" id="A0A178MJN1"/>
<dbReference type="RefSeq" id="WP_066783038.1">
    <property type="nucleotide sequence ID" value="NZ_LWQS01000032.1"/>
</dbReference>
<dbReference type="EC" id="3.5.2.3" evidence="4 9"/>
<feature type="binding site" evidence="9">
    <location>
        <position position="12"/>
    </location>
    <ligand>
        <name>Zn(2+)</name>
        <dbReference type="ChEBI" id="CHEBI:29105"/>
        <label>1</label>
    </ligand>
</feature>
<dbReference type="STRING" id="1707952.A6A03_08150"/>
<evidence type="ECO:0000313" key="12">
    <source>
        <dbReference type="Proteomes" id="UP000078287"/>
    </source>
</evidence>
<dbReference type="OrthoDB" id="9808095at2"/>
<feature type="binding site" evidence="9">
    <location>
        <position position="14"/>
    </location>
    <ligand>
        <name>Zn(2+)</name>
        <dbReference type="ChEBI" id="CHEBI:29105"/>
        <label>1</label>
    </ligand>
</feature>